<evidence type="ECO:0000256" key="2">
    <source>
        <dbReference type="ARBA" id="ARBA00022694"/>
    </source>
</evidence>
<dbReference type="InterPro" id="IPR020097">
    <property type="entry name" value="PsdUridine_synth_TruA_a/b_dom"/>
</dbReference>
<keyword evidence="3" id="KW-0413">Isomerase</keyword>
<comment type="similarity">
    <text evidence="1">Belongs to the tRNA pseudouridine synthase TruA family.</text>
</comment>
<dbReference type="Pfam" id="PF01416">
    <property type="entry name" value="PseudoU_synth_1"/>
    <property type="match status" value="1"/>
</dbReference>
<dbReference type="Gene3D" id="3.30.70.660">
    <property type="entry name" value="Pseudouridine synthase I, catalytic domain, C-terminal subdomain"/>
    <property type="match status" value="1"/>
</dbReference>
<dbReference type="PANTHER" id="PTHR11142:SF5">
    <property type="entry name" value="TRNA PSEUDOURIDINE(38_39) SYNTHASE"/>
    <property type="match status" value="1"/>
</dbReference>
<evidence type="ECO:0000256" key="3">
    <source>
        <dbReference type="ARBA" id="ARBA00023235"/>
    </source>
</evidence>
<dbReference type="InterPro" id="IPR020103">
    <property type="entry name" value="PsdUridine_synth_cat_dom_sf"/>
</dbReference>
<dbReference type="Proteomes" id="UP001516400">
    <property type="component" value="Unassembled WGS sequence"/>
</dbReference>
<dbReference type="InterPro" id="IPR020094">
    <property type="entry name" value="TruA/RsuA/RluB/E/F_N"/>
</dbReference>
<proteinExistence type="inferred from homology"/>
<protein>
    <recommendedName>
        <fullName evidence="4">Pseudouridine synthase I TruA alpha/beta domain-containing protein</fullName>
    </recommendedName>
</protein>
<comment type="caution">
    <text evidence="5">The sequence shown here is derived from an EMBL/GenBank/DDBJ whole genome shotgun (WGS) entry which is preliminary data.</text>
</comment>
<dbReference type="PANTHER" id="PTHR11142">
    <property type="entry name" value="PSEUDOURIDYLATE SYNTHASE"/>
    <property type="match status" value="1"/>
</dbReference>
<sequence length="425" mass="49734">MDKPLTIQVNRPGKICENLEDLSKEELLVRIKSLQAHNFQLKNILSKTLNEKQTGISKCQKSFDFTRYNTRHILLKIFYLGWDYQGFAVQENTNDTIEHHLFNALIRTCLIQDRMTSNYHRCGRTDKGVSSFGQVISITIRSRLCEADQDKLEQEMNYCKMLNRVLPKEIRCVSWKPAPKEFSARFDCKSRTYKYFFPLGNLNIQNMKEAAKHFLGAHDFRNFCKMDVGNGVVEFIRNVEKIEIGPVFPEQNLEEYSMFVITIKSGGFLWHQIRCMLGILFLIGQNKESPTVINELLNVKDNPCKPDYNMASEIPLNLYSADYELDVDWQYEEENLRDVVEDLRQMWSFSAIKSNMMRVMIDDLTKELKTSDIKCLSENFIQGVKPKNYMPLMKRQKCASLEKKISHYVKRCRLSINPSEEKESK</sequence>
<dbReference type="GO" id="GO:0016853">
    <property type="term" value="F:isomerase activity"/>
    <property type="evidence" value="ECO:0007669"/>
    <property type="project" value="UniProtKB-KW"/>
</dbReference>
<gene>
    <name evidence="5" type="ORF">HHI36_010428</name>
</gene>
<reference evidence="5 6" key="1">
    <citation type="journal article" date="2021" name="BMC Biol.">
        <title>Horizontally acquired antibacterial genes associated with adaptive radiation of ladybird beetles.</title>
        <authorList>
            <person name="Li H.S."/>
            <person name="Tang X.F."/>
            <person name="Huang Y.H."/>
            <person name="Xu Z.Y."/>
            <person name="Chen M.L."/>
            <person name="Du X.Y."/>
            <person name="Qiu B.Y."/>
            <person name="Chen P.T."/>
            <person name="Zhang W."/>
            <person name="Slipinski A."/>
            <person name="Escalona H.E."/>
            <person name="Waterhouse R.M."/>
            <person name="Zwick A."/>
            <person name="Pang H."/>
        </authorList>
    </citation>
    <scope>NUCLEOTIDE SEQUENCE [LARGE SCALE GENOMIC DNA]</scope>
    <source>
        <strain evidence="5">SYSU2018</strain>
    </source>
</reference>
<dbReference type="GO" id="GO:0008033">
    <property type="term" value="P:tRNA processing"/>
    <property type="evidence" value="ECO:0007669"/>
    <property type="project" value="UniProtKB-KW"/>
</dbReference>
<evidence type="ECO:0000259" key="4">
    <source>
        <dbReference type="Pfam" id="PF01416"/>
    </source>
</evidence>
<dbReference type="AlphaFoldDB" id="A0ABD2MIR5"/>
<dbReference type="InterPro" id="IPR001406">
    <property type="entry name" value="PsdUridine_synth_TruA"/>
</dbReference>
<dbReference type="EMBL" id="JABFTP020000001">
    <property type="protein sequence ID" value="KAL3266248.1"/>
    <property type="molecule type" value="Genomic_DNA"/>
</dbReference>
<dbReference type="InterPro" id="IPR020095">
    <property type="entry name" value="PsdUridine_synth_TruA_C"/>
</dbReference>
<dbReference type="NCBIfam" id="TIGR00071">
    <property type="entry name" value="hisT_truA"/>
    <property type="match status" value="1"/>
</dbReference>
<name>A0ABD2MIR5_9CUCU</name>
<dbReference type="FunFam" id="3.30.70.580:FF:000007">
    <property type="entry name" value="tRNA pseudouridine synthase"/>
    <property type="match status" value="1"/>
</dbReference>
<evidence type="ECO:0000313" key="6">
    <source>
        <dbReference type="Proteomes" id="UP001516400"/>
    </source>
</evidence>
<accession>A0ABD2MIR5</accession>
<dbReference type="InterPro" id="IPR041707">
    <property type="entry name" value="Pus3-like"/>
</dbReference>
<organism evidence="5 6">
    <name type="scientific">Cryptolaemus montrouzieri</name>
    <dbReference type="NCBI Taxonomy" id="559131"/>
    <lineage>
        <taxon>Eukaryota</taxon>
        <taxon>Metazoa</taxon>
        <taxon>Ecdysozoa</taxon>
        <taxon>Arthropoda</taxon>
        <taxon>Hexapoda</taxon>
        <taxon>Insecta</taxon>
        <taxon>Pterygota</taxon>
        <taxon>Neoptera</taxon>
        <taxon>Endopterygota</taxon>
        <taxon>Coleoptera</taxon>
        <taxon>Polyphaga</taxon>
        <taxon>Cucujiformia</taxon>
        <taxon>Coccinelloidea</taxon>
        <taxon>Coccinellidae</taxon>
        <taxon>Scymninae</taxon>
        <taxon>Scymnini</taxon>
        <taxon>Cryptolaemus</taxon>
    </lineage>
</organism>
<dbReference type="SUPFAM" id="SSF55120">
    <property type="entry name" value="Pseudouridine synthase"/>
    <property type="match status" value="1"/>
</dbReference>
<evidence type="ECO:0000256" key="1">
    <source>
        <dbReference type="ARBA" id="ARBA00009375"/>
    </source>
</evidence>
<evidence type="ECO:0000313" key="5">
    <source>
        <dbReference type="EMBL" id="KAL3266248.1"/>
    </source>
</evidence>
<keyword evidence="2" id="KW-0819">tRNA processing</keyword>
<keyword evidence="6" id="KW-1185">Reference proteome</keyword>
<dbReference type="Gene3D" id="3.30.70.580">
    <property type="entry name" value="Pseudouridine synthase I, catalytic domain, N-terminal subdomain"/>
    <property type="match status" value="1"/>
</dbReference>
<feature type="domain" description="Pseudouridine synthase I TruA alpha/beta" evidence="4">
    <location>
        <begin position="210"/>
        <end position="324"/>
    </location>
</feature>
<dbReference type="CDD" id="cd02569">
    <property type="entry name" value="PseudoU_synth_ScPus3"/>
    <property type="match status" value="1"/>
</dbReference>
<dbReference type="HAMAP" id="MF_00171">
    <property type="entry name" value="TruA"/>
    <property type="match status" value="1"/>
</dbReference>